<accession>A0A023AY90</accession>
<dbReference type="VEuPathDB" id="CryptoDB:GNI_174110"/>
<gene>
    <name evidence="1" type="ORF">GNI_174110</name>
</gene>
<protein>
    <submittedName>
        <fullName evidence="1">Uncharacterized protein</fullName>
    </submittedName>
</protein>
<dbReference type="RefSeq" id="XP_011133377.1">
    <property type="nucleotide sequence ID" value="XM_011135075.1"/>
</dbReference>
<dbReference type="EMBL" id="AFNH02001308">
    <property type="protein sequence ID" value="EZG43393.1"/>
    <property type="molecule type" value="Genomic_DNA"/>
</dbReference>
<comment type="caution">
    <text evidence="1">The sequence shown here is derived from an EMBL/GenBank/DDBJ whole genome shotgun (WGS) entry which is preliminary data.</text>
</comment>
<name>A0A023AY90_GRENI</name>
<dbReference type="GeneID" id="22915920"/>
<keyword evidence="2" id="KW-1185">Reference proteome</keyword>
<evidence type="ECO:0000313" key="1">
    <source>
        <dbReference type="EMBL" id="EZG43393.1"/>
    </source>
</evidence>
<sequence length="312" mass="35230">MSVLESTFTTFAQLRDALVSSYVEQGPSGDYRQQFWVGACRPYLHCDQDELHVSDTTRLLAAQRGARGQSLGKDAVYCTRCVPRVIHDLDGPGYLPLDESDWDSSGLSSTDLGRRTWLNEMRNVKYILRTGAATQVNVWRHTLPWTATCIPKTGALPLSPEGNETILQTIATAIADKRLINLGVMLQYYRLSRKMVKTIRLQIEKLLKLVATQQWEVRKGYSRGVRKAASKGWFIDSYDQVYIMISPPTDILDRKTKTAAFQVVLTRDCLKSHSQEDANKRNEEFFTKLSVDAHSESEPVCQFTHASAACFV</sequence>
<organism evidence="1 2">
    <name type="scientific">Gregarina niphandrodes</name>
    <name type="common">Septate eugregarine</name>
    <dbReference type="NCBI Taxonomy" id="110365"/>
    <lineage>
        <taxon>Eukaryota</taxon>
        <taxon>Sar</taxon>
        <taxon>Alveolata</taxon>
        <taxon>Apicomplexa</taxon>
        <taxon>Conoidasida</taxon>
        <taxon>Gregarinasina</taxon>
        <taxon>Eugregarinorida</taxon>
        <taxon>Gregarinidae</taxon>
        <taxon>Gregarina</taxon>
    </lineage>
</organism>
<reference evidence="1" key="1">
    <citation type="submission" date="2013-12" db="EMBL/GenBank/DDBJ databases">
        <authorList>
            <person name="Omoto C.K."/>
            <person name="Sibley D."/>
            <person name="Venepally P."/>
            <person name="Hadjithomas M."/>
            <person name="Karamycheva S."/>
            <person name="Brunk B."/>
            <person name="Roos D."/>
            <person name="Caler E."/>
            <person name="Lorenzi H."/>
        </authorList>
    </citation>
    <scope>NUCLEOTIDE SEQUENCE</scope>
</reference>
<evidence type="ECO:0000313" key="2">
    <source>
        <dbReference type="Proteomes" id="UP000019763"/>
    </source>
</evidence>
<proteinExistence type="predicted"/>
<dbReference type="AlphaFoldDB" id="A0A023AY90"/>
<dbReference type="Proteomes" id="UP000019763">
    <property type="component" value="Unassembled WGS sequence"/>
</dbReference>